<gene>
    <name evidence="1" type="ORF">L228DRAFT_117233</name>
</gene>
<evidence type="ECO:0000313" key="1">
    <source>
        <dbReference type="EMBL" id="KZF23480.1"/>
    </source>
</evidence>
<reference evidence="1 2" key="1">
    <citation type="journal article" date="2016" name="Fungal Biol.">
        <title>The genome of Xylona heveae provides a window into fungal endophytism.</title>
        <authorList>
            <person name="Gazis R."/>
            <person name="Kuo A."/>
            <person name="Riley R."/>
            <person name="LaButti K."/>
            <person name="Lipzen A."/>
            <person name="Lin J."/>
            <person name="Amirebrahimi M."/>
            <person name="Hesse C.N."/>
            <person name="Spatafora J.W."/>
            <person name="Henrissat B."/>
            <person name="Hainaut M."/>
            <person name="Grigoriev I.V."/>
            <person name="Hibbett D.S."/>
        </authorList>
    </citation>
    <scope>NUCLEOTIDE SEQUENCE [LARGE SCALE GENOMIC DNA]</scope>
    <source>
        <strain evidence="1 2">TC161</strain>
    </source>
</reference>
<dbReference type="GeneID" id="28894094"/>
<dbReference type="InParanoid" id="A0A165HGJ3"/>
<accession>A0A165HGJ3</accession>
<keyword evidence="2" id="KW-1185">Reference proteome</keyword>
<protein>
    <submittedName>
        <fullName evidence="1">Uncharacterized protein</fullName>
    </submittedName>
</protein>
<organism evidence="1 2">
    <name type="scientific">Xylona heveae (strain CBS 132557 / TC161)</name>
    <dbReference type="NCBI Taxonomy" id="1328760"/>
    <lineage>
        <taxon>Eukaryota</taxon>
        <taxon>Fungi</taxon>
        <taxon>Dikarya</taxon>
        <taxon>Ascomycota</taxon>
        <taxon>Pezizomycotina</taxon>
        <taxon>Xylonomycetes</taxon>
        <taxon>Xylonales</taxon>
        <taxon>Xylonaceae</taxon>
        <taxon>Xylona</taxon>
    </lineage>
</organism>
<dbReference type="AlphaFoldDB" id="A0A165HGJ3"/>
<dbReference type="EMBL" id="KV407457">
    <property type="protein sequence ID" value="KZF23480.1"/>
    <property type="molecule type" value="Genomic_DNA"/>
</dbReference>
<proteinExistence type="predicted"/>
<name>A0A165HGJ3_XYLHT</name>
<sequence length="186" mass="21623">MNGLSCRLRHRLFLRGEIIYPFIHELCIVSQVLHENASSFNVSWRCNVRVWCIKVVIQICIKQGIPIRRRRAAVFHVRRAHEKLELFFLKLSDSFILVHFLLDSSGTDLFYIHALSVCQSQHIIGNVDRTVSPKFIDNPQLMFRRQVLPCRRRLAGLNTKISLAKTSVTQYLSSRRSLRGSFMPMA</sequence>
<dbReference type="RefSeq" id="XP_018189035.1">
    <property type="nucleotide sequence ID" value="XM_018328957.1"/>
</dbReference>
<dbReference type="Proteomes" id="UP000076632">
    <property type="component" value="Unassembled WGS sequence"/>
</dbReference>
<evidence type="ECO:0000313" key="2">
    <source>
        <dbReference type="Proteomes" id="UP000076632"/>
    </source>
</evidence>